<evidence type="ECO:0000313" key="2">
    <source>
        <dbReference type="EnsemblMetazoa" id="Aqu2.1.19335_001"/>
    </source>
</evidence>
<feature type="transmembrane region" description="Helical" evidence="1">
    <location>
        <begin position="26"/>
        <end position="48"/>
    </location>
</feature>
<dbReference type="AlphaFoldDB" id="A0A1X7TVK4"/>
<keyword evidence="1" id="KW-0472">Membrane</keyword>
<reference evidence="2" key="1">
    <citation type="submission" date="2017-05" db="UniProtKB">
        <authorList>
            <consortium name="EnsemblMetazoa"/>
        </authorList>
    </citation>
    <scope>IDENTIFICATION</scope>
</reference>
<name>A0A1X7TVK4_AMPQE</name>
<dbReference type="InParanoid" id="A0A1X7TVK4"/>
<keyword evidence="1" id="KW-1133">Transmembrane helix</keyword>
<sequence>MVLFLLSLISRRLLPLMLELSMIYCYWWKTLSCYTMTHLPSLLSLLLVKRLRTNNQTVLLVYTYDGTKHTYCNMEELCSSGGGWTRLGYLDMTDATVNCPSGFRLHQSGGVRACGKAKPNVGSCTSVQFPSNGISYSEVCGRVVGYQYNSRDAVYPVLLILVTLISILIMLMVLVSLVGLLVNMSGH</sequence>
<feature type="transmembrane region" description="Helical" evidence="1">
    <location>
        <begin position="157"/>
        <end position="182"/>
    </location>
</feature>
<keyword evidence="1" id="KW-0812">Transmembrane</keyword>
<protein>
    <submittedName>
        <fullName evidence="2">Uncharacterized protein</fullName>
    </submittedName>
</protein>
<proteinExistence type="predicted"/>
<evidence type="ECO:0000256" key="1">
    <source>
        <dbReference type="SAM" id="Phobius"/>
    </source>
</evidence>
<accession>A0A1X7TVK4</accession>
<dbReference type="EnsemblMetazoa" id="Aqu2.1.19335_001">
    <property type="protein sequence ID" value="Aqu2.1.19335_001"/>
    <property type="gene ID" value="Aqu2.1.19335"/>
</dbReference>
<organism evidence="2">
    <name type="scientific">Amphimedon queenslandica</name>
    <name type="common">Sponge</name>
    <dbReference type="NCBI Taxonomy" id="400682"/>
    <lineage>
        <taxon>Eukaryota</taxon>
        <taxon>Metazoa</taxon>
        <taxon>Porifera</taxon>
        <taxon>Demospongiae</taxon>
        <taxon>Heteroscleromorpha</taxon>
        <taxon>Haplosclerida</taxon>
        <taxon>Niphatidae</taxon>
        <taxon>Amphimedon</taxon>
    </lineage>
</organism>